<dbReference type="InterPro" id="IPR029058">
    <property type="entry name" value="AB_hydrolase_fold"/>
</dbReference>
<dbReference type="PRINTS" id="PR00412">
    <property type="entry name" value="EPOXHYDRLASE"/>
</dbReference>
<dbReference type="InterPro" id="IPR000639">
    <property type="entry name" value="Epox_hydrolase-like"/>
</dbReference>
<dbReference type="Proteomes" id="UP001143480">
    <property type="component" value="Unassembled WGS sequence"/>
</dbReference>
<sequence length="296" mass="32840">MASAVPEWVDPELYPFRGEVLDIDGHRLHYIDEGSGPTLLFLHGNPTWSFVWRGVIARLSGSFRCVAPDLPGFGLSTAPPDFDGRPASIAAVIERFVTELNLRDAVLVAQDWGGPIGLAVAERMPDRFAGLALGNTWAWPITGDPHFERFSAVMGGPVGARLIRRANLFVNLMIPLGHRRRSLTRDEMRHYRAALATPARRQASAVLPREIVHSAEFLREVEQGLDGVREMPALLVWADRDIAFRRTELERWRRELPAATVVEIPGAGHFLQSDAPDEFAAALRAWHRAGVAPVAR</sequence>
<evidence type="ECO:0000259" key="1">
    <source>
        <dbReference type="Pfam" id="PF00561"/>
    </source>
</evidence>
<dbReference type="GO" id="GO:0003824">
    <property type="term" value="F:catalytic activity"/>
    <property type="evidence" value="ECO:0007669"/>
    <property type="project" value="InterPro"/>
</dbReference>
<protein>
    <submittedName>
        <fullName evidence="2">Haloalkane dehalogenase 2</fullName>
    </submittedName>
</protein>
<keyword evidence="3" id="KW-1185">Reference proteome</keyword>
<dbReference type="InterPro" id="IPR050228">
    <property type="entry name" value="Carboxylesterase_BioH"/>
</dbReference>
<comment type="caution">
    <text evidence="2">The sequence shown here is derived from an EMBL/GenBank/DDBJ whole genome shotgun (WGS) entry which is preliminary data.</text>
</comment>
<dbReference type="RefSeq" id="WP_271190273.1">
    <property type="nucleotide sequence ID" value="NZ_BSFP01000127.1"/>
</dbReference>
<dbReference type="InterPro" id="IPR000073">
    <property type="entry name" value="AB_hydrolase_1"/>
</dbReference>
<accession>A0A9W6KVU7</accession>
<evidence type="ECO:0000313" key="2">
    <source>
        <dbReference type="EMBL" id="GLL08115.1"/>
    </source>
</evidence>
<reference evidence="2" key="1">
    <citation type="journal article" date="2014" name="Int. J. Syst. Evol. Microbiol.">
        <title>Complete genome sequence of Corynebacterium casei LMG S-19264T (=DSM 44701T), isolated from a smear-ripened cheese.</title>
        <authorList>
            <consortium name="US DOE Joint Genome Institute (JGI-PGF)"/>
            <person name="Walter F."/>
            <person name="Albersmeier A."/>
            <person name="Kalinowski J."/>
            <person name="Ruckert C."/>
        </authorList>
    </citation>
    <scope>NUCLEOTIDE SEQUENCE</scope>
    <source>
        <strain evidence="2">VKM Ac-1321</strain>
    </source>
</reference>
<dbReference type="EMBL" id="BSFP01000127">
    <property type="protein sequence ID" value="GLL08115.1"/>
    <property type="molecule type" value="Genomic_DNA"/>
</dbReference>
<name>A0A9W6KVU7_9ACTN</name>
<dbReference type="Gene3D" id="3.40.50.1820">
    <property type="entry name" value="alpha/beta hydrolase"/>
    <property type="match status" value="1"/>
</dbReference>
<organism evidence="2 3">
    <name type="scientific">Dactylosporangium matsuzakiense</name>
    <dbReference type="NCBI Taxonomy" id="53360"/>
    <lineage>
        <taxon>Bacteria</taxon>
        <taxon>Bacillati</taxon>
        <taxon>Actinomycetota</taxon>
        <taxon>Actinomycetes</taxon>
        <taxon>Micromonosporales</taxon>
        <taxon>Micromonosporaceae</taxon>
        <taxon>Dactylosporangium</taxon>
    </lineage>
</organism>
<dbReference type="PRINTS" id="PR00111">
    <property type="entry name" value="ABHYDROLASE"/>
</dbReference>
<dbReference type="AlphaFoldDB" id="A0A9W6KVU7"/>
<proteinExistence type="predicted"/>
<reference evidence="2" key="2">
    <citation type="submission" date="2023-01" db="EMBL/GenBank/DDBJ databases">
        <authorList>
            <person name="Sun Q."/>
            <person name="Evtushenko L."/>
        </authorList>
    </citation>
    <scope>NUCLEOTIDE SEQUENCE</scope>
    <source>
        <strain evidence="2">VKM Ac-1321</strain>
    </source>
</reference>
<dbReference type="Pfam" id="PF00561">
    <property type="entry name" value="Abhydrolase_1"/>
    <property type="match status" value="1"/>
</dbReference>
<evidence type="ECO:0000313" key="3">
    <source>
        <dbReference type="Proteomes" id="UP001143480"/>
    </source>
</evidence>
<dbReference type="SUPFAM" id="SSF53474">
    <property type="entry name" value="alpha/beta-Hydrolases"/>
    <property type="match status" value="1"/>
</dbReference>
<dbReference type="PANTHER" id="PTHR43194">
    <property type="entry name" value="HYDROLASE ALPHA/BETA FOLD FAMILY"/>
    <property type="match status" value="1"/>
</dbReference>
<gene>
    <name evidence="2" type="primary">dhmA2</name>
    <name evidence="2" type="ORF">GCM10017581_098750</name>
</gene>
<dbReference type="PANTHER" id="PTHR43194:SF2">
    <property type="entry name" value="PEROXISOMAL MEMBRANE PROTEIN LPX1"/>
    <property type="match status" value="1"/>
</dbReference>
<feature type="domain" description="AB hydrolase-1" evidence="1">
    <location>
        <begin position="37"/>
        <end position="276"/>
    </location>
</feature>